<evidence type="ECO:0000256" key="10">
    <source>
        <dbReference type="ARBA" id="ARBA00033610"/>
    </source>
</evidence>
<evidence type="ECO:0000256" key="2">
    <source>
        <dbReference type="ARBA" id="ARBA00007592"/>
    </source>
</evidence>
<reference evidence="15 16" key="1">
    <citation type="submission" date="2020-04" db="EMBL/GenBank/DDBJ databases">
        <authorList>
            <person name="Alioto T."/>
            <person name="Alioto T."/>
            <person name="Gomez Garrido J."/>
        </authorList>
    </citation>
    <scope>NUCLEOTIDE SEQUENCE [LARGE SCALE GENOMIC DNA]</scope>
</reference>
<evidence type="ECO:0000256" key="14">
    <source>
        <dbReference type="PIRSR" id="PIRSR001365-2"/>
    </source>
</evidence>
<dbReference type="Proteomes" id="UP000494165">
    <property type="component" value="Unassembled WGS sequence"/>
</dbReference>
<evidence type="ECO:0000256" key="13">
    <source>
        <dbReference type="PIRSR" id="PIRSR001365-1"/>
    </source>
</evidence>
<evidence type="ECO:0000256" key="1">
    <source>
        <dbReference type="ARBA" id="ARBA00002577"/>
    </source>
</evidence>
<dbReference type="PANTHER" id="PTHR12128">
    <property type="entry name" value="DIHYDRODIPICOLINATE SYNTHASE"/>
    <property type="match status" value="1"/>
</dbReference>
<evidence type="ECO:0000313" key="15">
    <source>
        <dbReference type="EMBL" id="CAB3377417.1"/>
    </source>
</evidence>
<comment type="caution">
    <text evidence="15">The sequence shown here is derived from an EMBL/GenBank/DDBJ whole genome shotgun (WGS) entry which is preliminary data.</text>
</comment>
<keyword evidence="16" id="KW-1185">Reference proteome</keyword>
<dbReference type="Pfam" id="PF00701">
    <property type="entry name" value="DHDPS"/>
    <property type="match status" value="1"/>
</dbReference>
<comment type="function">
    <text evidence="1">Catalyzes the final step in the metabolic pathway of hydroxyproline.</text>
</comment>
<gene>
    <name evidence="15" type="ORF">CLODIP_2_CD15564</name>
</gene>
<dbReference type="PANTHER" id="PTHR12128:SF66">
    <property type="entry name" value="4-HYDROXY-2-OXOGLUTARATE ALDOLASE, MITOCHONDRIAL"/>
    <property type="match status" value="1"/>
</dbReference>
<dbReference type="SMART" id="SM01130">
    <property type="entry name" value="DHDPS"/>
    <property type="match status" value="1"/>
</dbReference>
<evidence type="ECO:0000256" key="3">
    <source>
        <dbReference type="ARBA" id="ARBA00011881"/>
    </source>
</evidence>
<organism evidence="15 16">
    <name type="scientific">Cloeon dipterum</name>
    <dbReference type="NCBI Taxonomy" id="197152"/>
    <lineage>
        <taxon>Eukaryota</taxon>
        <taxon>Metazoa</taxon>
        <taxon>Ecdysozoa</taxon>
        <taxon>Arthropoda</taxon>
        <taxon>Hexapoda</taxon>
        <taxon>Insecta</taxon>
        <taxon>Pterygota</taxon>
        <taxon>Palaeoptera</taxon>
        <taxon>Ephemeroptera</taxon>
        <taxon>Pisciforma</taxon>
        <taxon>Baetidae</taxon>
        <taxon>Cloeon</taxon>
    </lineage>
</organism>
<evidence type="ECO:0000256" key="5">
    <source>
        <dbReference type="ARBA" id="ARBA00018425"/>
    </source>
</evidence>
<dbReference type="InterPro" id="IPR013785">
    <property type="entry name" value="Aldolase_TIM"/>
</dbReference>
<proteinExistence type="inferred from homology"/>
<name>A0A8S1D7I6_9INSE</name>
<evidence type="ECO:0000256" key="6">
    <source>
        <dbReference type="ARBA" id="ARBA00023239"/>
    </source>
</evidence>
<dbReference type="CDD" id="cd00408">
    <property type="entry name" value="DHDPS-like"/>
    <property type="match status" value="1"/>
</dbReference>
<dbReference type="InterPro" id="IPR002220">
    <property type="entry name" value="DapA-like"/>
</dbReference>
<dbReference type="EC" id="4.1.3.16" evidence="4"/>
<comment type="similarity">
    <text evidence="2 12">Belongs to the DapA family.</text>
</comment>
<feature type="active site" description="Schiff-base intermediate with substrate" evidence="13">
    <location>
        <position position="193"/>
    </location>
</feature>
<dbReference type="PROSITE" id="PS00666">
    <property type="entry name" value="DHDPS_2"/>
    <property type="match status" value="1"/>
</dbReference>
<comment type="catalytic activity">
    <reaction evidence="10">
        <text>(4R)-4-hydroxy-2-oxoglutarate = glyoxylate + pyruvate</text>
        <dbReference type="Rhea" id="RHEA:30687"/>
        <dbReference type="ChEBI" id="CHEBI:15361"/>
        <dbReference type="ChEBI" id="CHEBI:36655"/>
        <dbReference type="ChEBI" id="CHEBI:62213"/>
        <dbReference type="EC" id="4.1.3.16"/>
    </reaction>
</comment>
<dbReference type="InterPro" id="IPR020625">
    <property type="entry name" value="Schiff_base-form_aldolases_AS"/>
</dbReference>
<keyword evidence="6 12" id="KW-0456">Lyase</keyword>
<dbReference type="PRINTS" id="PR00146">
    <property type="entry name" value="DHPICSNTHASE"/>
</dbReference>
<keyword evidence="7" id="KW-0704">Schiff base</keyword>
<evidence type="ECO:0000256" key="9">
    <source>
        <dbReference type="ARBA" id="ARBA00032879"/>
    </source>
</evidence>
<evidence type="ECO:0000256" key="12">
    <source>
        <dbReference type="PIRNR" id="PIRNR001365"/>
    </source>
</evidence>
<dbReference type="PIRSF" id="PIRSF001365">
    <property type="entry name" value="DHDPS"/>
    <property type="match status" value="1"/>
</dbReference>
<protein>
    <recommendedName>
        <fullName evidence="5">4-hydroxy-2-oxoglutarate aldolase, mitochondrial</fullName>
        <ecNumber evidence="4">4.1.3.16</ecNumber>
    </recommendedName>
    <alternativeName>
        <fullName evidence="9">Dihydrodipicolinate synthase-like</fullName>
    </alternativeName>
    <alternativeName>
        <fullName evidence="8">Probable 2-keto-4-hydroxyglutarate aldolase</fullName>
    </alternativeName>
</protein>
<feature type="binding site" evidence="14">
    <location>
        <position position="236"/>
    </location>
    <ligand>
        <name>pyruvate</name>
        <dbReference type="ChEBI" id="CHEBI:15361"/>
    </ligand>
</feature>
<evidence type="ECO:0000256" key="4">
    <source>
        <dbReference type="ARBA" id="ARBA00012215"/>
    </source>
</evidence>
<dbReference type="OrthoDB" id="191315at2759"/>
<dbReference type="GO" id="GO:0009436">
    <property type="term" value="P:glyoxylate catabolic process"/>
    <property type="evidence" value="ECO:0007669"/>
    <property type="project" value="TreeGrafter"/>
</dbReference>
<dbReference type="AlphaFoldDB" id="A0A8S1D7I6"/>
<comment type="catalytic activity">
    <reaction evidence="11">
        <text>(4S)-4-hydroxy-2-oxoglutarate = glyoxylate + pyruvate</text>
        <dbReference type="Rhea" id="RHEA:35639"/>
        <dbReference type="ChEBI" id="CHEBI:15361"/>
        <dbReference type="ChEBI" id="CHEBI:36655"/>
        <dbReference type="ChEBI" id="CHEBI:71685"/>
        <dbReference type="EC" id="4.1.3.16"/>
    </reaction>
</comment>
<dbReference type="SUPFAM" id="SSF51569">
    <property type="entry name" value="Aldolase"/>
    <property type="match status" value="1"/>
</dbReference>
<sequence>MAVNKSVAGLFSGPKTCFLRKLSGSASSRLDLSGIFAPIPTPFNSDESLAFDKLEHNLGVWQKIPLRGYLVQGSNGEFKLLKDDERVEMVRRSRHFISKDKLLLAGSACESTRATIEMSNLMADAGADAVLIINPCYYKSAMNEETLLKYFWRVADECRVPVVLYNMPANTGIDLSVPLITKLAKHPNIAGLKDSGADVGKMAQVVHTTKGLGFQVLSGSAGLLLPALVVGCVGGINGFANTNGAELCQLISLFKEGKLEEAGELQRKIMHPNALITRIWNVPATKAVMDAGGQLYGGPCREPLAPVTKEQLKTLIEAFVKEGFLPKPK</sequence>
<feature type="active site" description="Proton donor/acceptor" evidence="13">
    <location>
        <position position="165"/>
    </location>
</feature>
<dbReference type="EMBL" id="CADEPI010000145">
    <property type="protein sequence ID" value="CAB3377417.1"/>
    <property type="molecule type" value="Genomic_DNA"/>
</dbReference>
<comment type="subunit">
    <text evidence="3">Homotetramer.</text>
</comment>
<evidence type="ECO:0000313" key="16">
    <source>
        <dbReference type="Proteomes" id="UP000494165"/>
    </source>
</evidence>
<evidence type="ECO:0000256" key="8">
    <source>
        <dbReference type="ARBA" id="ARBA00030874"/>
    </source>
</evidence>
<evidence type="ECO:0000256" key="11">
    <source>
        <dbReference type="ARBA" id="ARBA00033613"/>
    </source>
</evidence>
<dbReference type="GO" id="GO:0008840">
    <property type="term" value="F:4-hydroxy-tetrahydrodipicolinate synthase activity"/>
    <property type="evidence" value="ECO:0007669"/>
    <property type="project" value="TreeGrafter"/>
</dbReference>
<dbReference type="Gene3D" id="3.20.20.70">
    <property type="entry name" value="Aldolase class I"/>
    <property type="match status" value="1"/>
</dbReference>
<evidence type="ECO:0000256" key="7">
    <source>
        <dbReference type="ARBA" id="ARBA00023270"/>
    </source>
</evidence>
<accession>A0A8S1D7I6</accession>
<dbReference type="GO" id="GO:0005739">
    <property type="term" value="C:mitochondrion"/>
    <property type="evidence" value="ECO:0007669"/>
    <property type="project" value="TreeGrafter"/>
</dbReference>
<dbReference type="GO" id="GO:0008700">
    <property type="term" value="F:(R,S)-4-hydroxy-2-oxoglutarate aldolase activity"/>
    <property type="evidence" value="ECO:0007669"/>
    <property type="project" value="UniProtKB-EC"/>
</dbReference>